<feature type="binding site" evidence="1">
    <location>
        <position position="69"/>
    </location>
    <ligand>
        <name>a divalent metal cation</name>
        <dbReference type="ChEBI" id="CHEBI:60240"/>
        <label>1</label>
    </ligand>
</feature>
<evidence type="ECO:0000256" key="1">
    <source>
        <dbReference type="PIRSR" id="PIRSR005902-1"/>
    </source>
</evidence>
<feature type="binding site" evidence="1">
    <location>
        <position position="128"/>
    </location>
    <ligand>
        <name>a divalent metal cation</name>
        <dbReference type="ChEBI" id="CHEBI:60240"/>
        <label>2</label>
    </ligand>
</feature>
<dbReference type="AlphaFoldDB" id="A0A839AN61"/>
<keyword evidence="3" id="KW-1185">Reference proteome</keyword>
<dbReference type="Proteomes" id="UP000563906">
    <property type="component" value="Unassembled WGS sequence"/>
</dbReference>
<sequence length="214" mass="25054">MKFIDIHTHNLSNQNDIFEIENCFPNTTEFKNSFSIGIHPWYISKEKIEEELSFIDKQLQLDNCFSLGECGLDKLTEVDFELQIDVFKKQVTLSEKHKKPLIIHCVKSFQEIIQLKKELKPKQPWIIHGFNKNTQVALSLINNGIFLSFGKSLLLSEKTQDTFSKIPLDKIFFETDDNEINIKDVYQKAAMIKDLKTEKLKEIIHQNFNSIFIK</sequence>
<dbReference type="PANTHER" id="PTHR46124:SF2">
    <property type="entry name" value="D-AMINOACYL-TRNA DEACYLASE"/>
    <property type="match status" value="1"/>
</dbReference>
<proteinExistence type="predicted"/>
<dbReference type="PANTHER" id="PTHR46124">
    <property type="entry name" value="D-AMINOACYL-TRNA DEACYLASE"/>
    <property type="match status" value="1"/>
</dbReference>
<name>A0A839AN61_9FLAO</name>
<dbReference type="SUPFAM" id="SSF51556">
    <property type="entry name" value="Metallo-dependent hydrolases"/>
    <property type="match status" value="1"/>
</dbReference>
<organism evidence="2 3">
    <name type="scientific">Tenacibaculum pelagium</name>
    <dbReference type="NCBI Taxonomy" id="2759527"/>
    <lineage>
        <taxon>Bacteria</taxon>
        <taxon>Pseudomonadati</taxon>
        <taxon>Bacteroidota</taxon>
        <taxon>Flavobacteriia</taxon>
        <taxon>Flavobacteriales</taxon>
        <taxon>Flavobacteriaceae</taxon>
        <taxon>Tenacibaculum</taxon>
    </lineage>
</organism>
<dbReference type="InterPro" id="IPR001130">
    <property type="entry name" value="TatD-like"/>
</dbReference>
<evidence type="ECO:0000313" key="2">
    <source>
        <dbReference type="EMBL" id="MBA6155828.1"/>
    </source>
</evidence>
<dbReference type="InterPro" id="IPR032466">
    <property type="entry name" value="Metal_Hydrolase"/>
</dbReference>
<keyword evidence="1" id="KW-0479">Metal-binding</keyword>
<evidence type="ECO:0000313" key="3">
    <source>
        <dbReference type="Proteomes" id="UP000563906"/>
    </source>
</evidence>
<dbReference type="Gene3D" id="3.20.20.140">
    <property type="entry name" value="Metal-dependent hydrolases"/>
    <property type="match status" value="1"/>
</dbReference>
<feature type="binding site" evidence="1">
    <location>
        <position position="176"/>
    </location>
    <ligand>
        <name>a divalent metal cation</name>
        <dbReference type="ChEBI" id="CHEBI:60240"/>
        <label>1</label>
    </ligand>
</feature>
<reference evidence="2 3" key="1">
    <citation type="submission" date="2020-07" db="EMBL/GenBank/DDBJ databases">
        <title>Bacterium isolated from marine sediment.</title>
        <authorList>
            <person name="Shang D."/>
            <person name="Du Z.-J."/>
        </authorList>
    </citation>
    <scope>NUCLEOTIDE SEQUENCE [LARGE SCALE GENOMIC DNA]</scope>
    <source>
        <strain evidence="2 3">S7007</strain>
    </source>
</reference>
<dbReference type="GO" id="GO:0046872">
    <property type="term" value="F:metal ion binding"/>
    <property type="evidence" value="ECO:0007669"/>
    <property type="project" value="UniProtKB-KW"/>
</dbReference>
<gene>
    <name evidence="2" type="ORF">H3Z83_04730</name>
</gene>
<accession>A0A839AN61</accession>
<dbReference type="GO" id="GO:0016788">
    <property type="term" value="F:hydrolase activity, acting on ester bonds"/>
    <property type="evidence" value="ECO:0007669"/>
    <property type="project" value="InterPro"/>
</dbReference>
<comment type="caution">
    <text evidence="2">The sequence shown here is derived from an EMBL/GenBank/DDBJ whole genome shotgun (WGS) entry which is preliminary data.</text>
</comment>
<dbReference type="RefSeq" id="WP_182124306.1">
    <property type="nucleotide sequence ID" value="NZ_JACGLS010000001.1"/>
</dbReference>
<protein>
    <submittedName>
        <fullName evidence="2">TatD family hydrolase</fullName>
    </submittedName>
</protein>
<dbReference type="Pfam" id="PF01026">
    <property type="entry name" value="TatD_DNase"/>
    <property type="match status" value="1"/>
</dbReference>
<keyword evidence="2" id="KW-0378">Hydrolase</keyword>
<dbReference type="EMBL" id="JACGLS010000001">
    <property type="protein sequence ID" value="MBA6155828.1"/>
    <property type="molecule type" value="Genomic_DNA"/>
</dbReference>
<feature type="binding site" evidence="1">
    <location>
        <position position="104"/>
    </location>
    <ligand>
        <name>a divalent metal cation</name>
        <dbReference type="ChEBI" id="CHEBI:60240"/>
        <label>2</label>
    </ligand>
</feature>
<dbReference type="PIRSF" id="PIRSF005902">
    <property type="entry name" value="DNase_TatD"/>
    <property type="match status" value="1"/>
</dbReference>